<organism evidence="2 4">
    <name type="scientific">Durusdinium trenchii</name>
    <dbReference type="NCBI Taxonomy" id="1381693"/>
    <lineage>
        <taxon>Eukaryota</taxon>
        <taxon>Sar</taxon>
        <taxon>Alveolata</taxon>
        <taxon>Dinophyceae</taxon>
        <taxon>Suessiales</taxon>
        <taxon>Symbiodiniaceae</taxon>
        <taxon>Durusdinium</taxon>
    </lineage>
</organism>
<keyword evidence="4" id="KW-1185">Reference proteome</keyword>
<reference evidence="2 4" key="1">
    <citation type="submission" date="2024-02" db="EMBL/GenBank/DDBJ databases">
        <authorList>
            <person name="Chen Y."/>
            <person name="Shah S."/>
            <person name="Dougan E. K."/>
            <person name="Thang M."/>
            <person name="Chan C."/>
        </authorList>
    </citation>
    <scope>NUCLEOTIDE SEQUENCE [LARGE SCALE GENOMIC DNA]</scope>
</reference>
<evidence type="ECO:0000313" key="4">
    <source>
        <dbReference type="Proteomes" id="UP001642464"/>
    </source>
</evidence>
<evidence type="ECO:0000313" key="2">
    <source>
        <dbReference type="EMBL" id="CAK8992515.1"/>
    </source>
</evidence>
<comment type="caution">
    <text evidence="2">The sequence shown here is derived from an EMBL/GenBank/DDBJ whole genome shotgun (WGS) entry which is preliminary data.</text>
</comment>
<name>A0ABP0HQM9_9DINO</name>
<dbReference type="EMBL" id="CAXAMM010001581">
    <property type="protein sequence ID" value="CAK8992561.1"/>
    <property type="molecule type" value="Genomic_DNA"/>
</dbReference>
<evidence type="ECO:0000313" key="3">
    <source>
        <dbReference type="EMBL" id="CAK8992561.1"/>
    </source>
</evidence>
<protein>
    <submittedName>
        <fullName evidence="2">Uncharacterized protein</fullName>
    </submittedName>
</protein>
<accession>A0ABP0HQM9</accession>
<dbReference type="EMBL" id="CAXAMM010001570">
    <property type="protein sequence ID" value="CAK8992515.1"/>
    <property type="molecule type" value="Genomic_DNA"/>
</dbReference>
<gene>
    <name evidence="2" type="ORF">SCF082_LOCUS3135</name>
    <name evidence="3" type="ORF">SCF082_LOCUS3151</name>
</gene>
<sequence>MRASCHCDTGTTSLGCELSGQVLAWLGPSWLVRGAGNPGDLCTSVFEALRHSRRDSRRRMPLDLSEADRDDEGSSQTLW</sequence>
<proteinExistence type="predicted"/>
<feature type="region of interest" description="Disordered" evidence="1">
    <location>
        <begin position="52"/>
        <end position="79"/>
    </location>
</feature>
<dbReference type="Proteomes" id="UP001642464">
    <property type="component" value="Unassembled WGS sequence"/>
</dbReference>
<evidence type="ECO:0000256" key="1">
    <source>
        <dbReference type="SAM" id="MobiDB-lite"/>
    </source>
</evidence>